<comment type="subunit">
    <text evidence="2">Monomer. Binds 30S ribosomal subunits, but not 50S ribosomal subunits or 70S ribosomes.</text>
</comment>
<dbReference type="PATRIC" id="fig|1046596.6.peg.1906"/>
<dbReference type="SUPFAM" id="SSF89919">
    <property type="entry name" value="Ribosome-binding factor A, RbfA"/>
    <property type="match status" value="1"/>
</dbReference>
<dbReference type="AlphaFoldDB" id="A0A0R2E3N4"/>
<name>A0A0R2E3N4_9LACO</name>
<dbReference type="InterPro" id="IPR015946">
    <property type="entry name" value="KH_dom-like_a/b"/>
</dbReference>
<keyword evidence="2" id="KW-0963">Cytoplasm</keyword>
<dbReference type="GO" id="GO:0043024">
    <property type="term" value="F:ribosomal small subunit binding"/>
    <property type="evidence" value="ECO:0007669"/>
    <property type="project" value="TreeGrafter"/>
</dbReference>
<dbReference type="GO" id="GO:0005829">
    <property type="term" value="C:cytosol"/>
    <property type="evidence" value="ECO:0007669"/>
    <property type="project" value="TreeGrafter"/>
</dbReference>
<dbReference type="EMBL" id="AYYH01000005">
    <property type="protein sequence ID" value="KRN10926.1"/>
    <property type="molecule type" value="Genomic_DNA"/>
</dbReference>
<evidence type="ECO:0000256" key="2">
    <source>
        <dbReference type="HAMAP-Rule" id="MF_00003"/>
    </source>
</evidence>
<comment type="function">
    <text evidence="2">One of several proteins that assist in the late maturation steps of the functional core of the 30S ribosomal subunit. Associates with free 30S ribosomal subunits (but not with 30S subunits that are part of 70S ribosomes or polysomes). Required for efficient processing of 16S rRNA. May interact with the 5'-terminal helix region of 16S rRNA.</text>
</comment>
<keyword evidence="1 2" id="KW-0690">Ribosome biogenesis</keyword>
<dbReference type="Gene3D" id="3.30.300.20">
    <property type="match status" value="1"/>
</dbReference>
<dbReference type="PANTHER" id="PTHR33515">
    <property type="entry name" value="RIBOSOME-BINDING FACTOR A, CHLOROPLASTIC-RELATED"/>
    <property type="match status" value="1"/>
</dbReference>
<dbReference type="PANTHER" id="PTHR33515:SF1">
    <property type="entry name" value="RIBOSOME-BINDING FACTOR A, CHLOROPLASTIC-RELATED"/>
    <property type="match status" value="1"/>
</dbReference>
<comment type="subcellular location">
    <subcellularLocation>
        <location evidence="2">Cytoplasm</location>
    </subcellularLocation>
</comment>
<evidence type="ECO:0000313" key="3">
    <source>
        <dbReference type="EMBL" id="KRN10926.1"/>
    </source>
</evidence>
<dbReference type="Proteomes" id="UP000050898">
    <property type="component" value="Unassembled WGS sequence"/>
</dbReference>
<protein>
    <recommendedName>
        <fullName evidence="2">Ribosome-binding factor A</fullName>
    </recommendedName>
</protein>
<keyword evidence="4" id="KW-1185">Reference proteome</keyword>
<comment type="caution">
    <text evidence="3">The sequence shown here is derived from an EMBL/GenBank/DDBJ whole genome shotgun (WGS) entry which is preliminary data.</text>
</comment>
<dbReference type="NCBIfam" id="TIGR00082">
    <property type="entry name" value="rbfA"/>
    <property type="match status" value="1"/>
</dbReference>
<gene>
    <name evidence="2" type="primary">rbfA</name>
    <name evidence="3" type="ORF">FD00_GL001814</name>
</gene>
<comment type="similarity">
    <text evidence="2">Belongs to the RbfA family.</text>
</comment>
<dbReference type="InterPro" id="IPR020053">
    <property type="entry name" value="Ribosome-bd_factorA_CS"/>
</dbReference>
<evidence type="ECO:0000313" key="4">
    <source>
        <dbReference type="Proteomes" id="UP000050898"/>
    </source>
</evidence>
<dbReference type="InterPro" id="IPR000238">
    <property type="entry name" value="RbfA"/>
</dbReference>
<accession>A0A0R2E3N4</accession>
<dbReference type="GO" id="GO:0030490">
    <property type="term" value="P:maturation of SSU-rRNA"/>
    <property type="evidence" value="ECO:0007669"/>
    <property type="project" value="UniProtKB-UniRule"/>
</dbReference>
<dbReference type="Pfam" id="PF02033">
    <property type="entry name" value="RBFA"/>
    <property type="match status" value="1"/>
</dbReference>
<proteinExistence type="inferred from homology"/>
<reference evidence="3 4" key="1">
    <citation type="journal article" date="2015" name="Genome Announc.">
        <title>Expanding the biotechnology potential of lactobacilli through comparative genomics of 213 strains and associated genera.</title>
        <authorList>
            <person name="Sun Z."/>
            <person name="Harris H.M."/>
            <person name="McCann A."/>
            <person name="Guo C."/>
            <person name="Argimon S."/>
            <person name="Zhang W."/>
            <person name="Yang X."/>
            <person name="Jeffery I.B."/>
            <person name="Cooney J.C."/>
            <person name="Kagawa T.F."/>
            <person name="Liu W."/>
            <person name="Song Y."/>
            <person name="Salvetti E."/>
            <person name="Wrobel A."/>
            <person name="Rasinkangas P."/>
            <person name="Parkhill J."/>
            <person name="Rea M.C."/>
            <person name="O'Sullivan O."/>
            <person name="Ritari J."/>
            <person name="Douillard F.P."/>
            <person name="Paul Ross R."/>
            <person name="Yang R."/>
            <person name="Briner A.E."/>
            <person name="Felis G.E."/>
            <person name="de Vos W.M."/>
            <person name="Barrangou R."/>
            <person name="Klaenhammer T.R."/>
            <person name="Caufield P.W."/>
            <person name="Cui Y."/>
            <person name="Zhang H."/>
            <person name="O'Toole P.W."/>
        </authorList>
    </citation>
    <scope>NUCLEOTIDE SEQUENCE [LARGE SCALE GENOMIC DNA]</scope>
    <source>
        <strain evidence="3 4">DSM 20444</strain>
    </source>
</reference>
<dbReference type="HAMAP" id="MF_00003">
    <property type="entry name" value="RbfA"/>
    <property type="match status" value="1"/>
</dbReference>
<organism evidence="3 4">
    <name type="scientific">Liquorilactobacillus mali KCTC 3596 = DSM 20444</name>
    <dbReference type="NCBI Taxonomy" id="1046596"/>
    <lineage>
        <taxon>Bacteria</taxon>
        <taxon>Bacillati</taxon>
        <taxon>Bacillota</taxon>
        <taxon>Bacilli</taxon>
        <taxon>Lactobacillales</taxon>
        <taxon>Lactobacillaceae</taxon>
        <taxon>Liquorilactobacillus</taxon>
    </lineage>
</organism>
<dbReference type="InterPro" id="IPR023799">
    <property type="entry name" value="RbfA_dom_sf"/>
</dbReference>
<evidence type="ECO:0000256" key="1">
    <source>
        <dbReference type="ARBA" id="ARBA00022517"/>
    </source>
</evidence>
<dbReference type="PROSITE" id="PS01319">
    <property type="entry name" value="RBFA"/>
    <property type="match status" value="1"/>
</dbReference>
<sequence length="123" mass="14074">MEENAMAQNYRVGRLSQEIQREVTDILMKRVRDPRVQGITITGVEVTGDLQQATIYYSILSELASDGEKTQIGLEKAKGLIRRELGSRLSIYVTPELIFERDRSVQYGDHIDELLNKLNHPKD</sequence>